<evidence type="ECO:0008006" key="3">
    <source>
        <dbReference type="Google" id="ProtNLM"/>
    </source>
</evidence>
<name>E3MPI1_CAERE</name>
<sequence length="154" mass="17450">MAALSDDKDQRNGKKSLKNVDTSLLEMEPPSIVCGDIHRQYSDLLRILDKNGFPPDVNFLFLGERIFIRKEDVLSMYIRNFGKPPAALETSIIRLITNQTLRYHILGFITTVFCSDPEKNPWNSSTTGLKFSSPFPENHDMLHSLLISGCSIHP</sequence>
<gene>
    <name evidence="1" type="ORF">CRE_08395</name>
</gene>
<dbReference type="InParanoid" id="E3MPI1"/>
<dbReference type="STRING" id="31234.E3MPI1"/>
<dbReference type="InterPro" id="IPR029052">
    <property type="entry name" value="Metallo-depent_PP-like"/>
</dbReference>
<keyword evidence="2" id="KW-1185">Reference proteome</keyword>
<evidence type="ECO:0000313" key="2">
    <source>
        <dbReference type="Proteomes" id="UP000008281"/>
    </source>
</evidence>
<proteinExistence type="predicted"/>
<dbReference type="Gene3D" id="3.60.21.10">
    <property type="match status" value="1"/>
</dbReference>
<dbReference type="OrthoDB" id="1930084at2759"/>
<dbReference type="EMBL" id="DS268463">
    <property type="protein sequence ID" value="EFP06529.1"/>
    <property type="molecule type" value="Genomic_DNA"/>
</dbReference>
<dbReference type="AlphaFoldDB" id="E3MPI1"/>
<evidence type="ECO:0000313" key="1">
    <source>
        <dbReference type="EMBL" id="EFP06529.1"/>
    </source>
</evidence>
<dbReference type="eggNOG" id="KOG0374">
    <property type="taxonomic scope" value="Eukaryota"/>
</dbReference>
<accession>E3MPI1</accession>
<reference evidence="1" key="1">
    <citation type="submission" date="2007-07" db="EMBL/GenBank/DDBJ databases">
        <title>PCAP assembly of the Caenorhabditis remanei genome.</title>
        <authorList>
            <consortium name="The Caenorhabditis remanei Sequencing Consortium"/>
            <person name="Wilson R.K."/>
        </authorList>
    </citation>
    <scope>NUCLEOTIDE SEQUENCE [LARGE SCALE GENOMIC DNA]</scope>
    <source>
        <strain evidence="1">PB4641</strain>
    </source>
</reference>
<organism evidence="2">
    <name type="scientific">Caenorhabditis remanei</name>
    <name type="common">Caenorhabditis vulgaris</name>
    <dbReference type="NCBI Taxonomy" id="31234"/>
    <lineage>
        <taxon>Eukaryota</taxon>
        <taxon>Metazoa</taxon>
        <taxon>Ecdysozoa</taxon>
        <taxon>Nematoda</taxon>
        <taxon>Chromadorea</taxon>
        <taxon>Rhabditida</taxon>
        <taxon>Rhabditina</taxon>
        <taxon>Rhabditomorpha</taxon>
        <taxon>Rhabditoidea</taxon>
        <taxon>Rhabditidae</taxon>
        <taxon>Peloderinae</taxon>
        <taxon>Caenorhabditis</taxon>
    </lineage>
</organism>
<dbReference type="Proteomes" id="UP000008281">
    <property type="component" value="Unassembled WGS sequence"/>
</dbReference>
<dbReference type="SUPFAM" id="SSF56300">
    <property type="entry name" value="Metallo-dependent phosphatases"/>
    <property type="match status" value="1"/>
</dbReference>
<protein>
    <recommendedName>
        <fullName evidence="3">Calcineurin-like phosphoesterase domain-containing protein</fullName>
    </recommendedName>
</protein>
<dbReference type="HOGENOM" id="CLU_1705906_0_0_1"/>